<keyword evidence="2 4" id="KW-0863">Zinc-finger</keyword>
<feature type="region of interest" description="Disordered" evidence="5">
    <location>
        <begin position="115"/>
        <end position="142"/>
    </location>
</feature>
<evidence type="ECO:0000313" key="8">
    <source>
        <dbReference type="EMBL" id="KAI6649279.1"/>
    </source>
</evidence>
<feature type="compositionally biased region" description="Basic residues" evidence="5">
    <location>
        <begin position="129"/>
        <end position="142"/>
    </location>
</feature>
<gene>
    <name evidence="8" type="ORF">LOD99_11646</name>
</gene>
<dbReference type="GO" id="GO:0005634">
    <property type="term" value="C:nucleus"/>
    <property type="evidence" value="ECO:0007669"/>
    <property type="project" value="TreeGrafter"/>
</dbReference>
<evidence type="ECO:0000256" key="1">
    <source>
        <dbReference type="ARBA" id="ARBA00022723"/>
    </source>
</evidence>
<dbReference type="InterPro" id="IPR034078">
    <property type="entry name" value="NFX1_fam"/>
</dbReference>
<evidence type="ECO:0000259" key="6">
    <source>
        <dbReference type="PROSITE" id="PS50016"/>
    </source>
</evidence>
<dbReference type="InterPro" id="IPR019787">
    <property type="entry name" value="Znf_PHD-finger"/>
</dbReference>
<dbReference type="PROSITE" id="PS50089">
    <property type="entry name" value="ZF_RING_2"/>
    <property type="match status" value="1"/>
</dbReference>
<dbReference type="SUPFAM" id="SSF57850">
    <property type="entry name" value="RING/U-box"/>
    <property type="match status" value="1"/>
</dbReference>
<evidence type="ECO:0000256" key="2">
    <source>
        <dbReference type="ARBA" id="ARBA00022771"/>
    </source>
</evidence>
<evidence type="ECO:0000256" key="4">
    <source>
        <dbReference type="PROSITE-ProRule" id="PRU00175"/>
    </source>
</evidence>
<name>A0AAV7JL90_9METZ</name>
<dbReference type="GO" id="GO:0008270">
    <property type="term" value="F:zinc ion binding"/>
    <property type="evidence" value="ECO:0007669"/>
    <property type="project" value="UniProtKB-KW"/>
</dbReference>
<accession>A0AAV7JL90</accession>
<dbReference type="EMBL" id="JAKMXF010000321">
    <property type="protein sequence ID" value="KAI6649279.1"/>
    <property type="molecule type" value="Genomic_DNA"/>
</dbReference>
<dbReference type="PROSITE" id="PS50016">
    <property type="entry name" value="ZF_PHD_2"/>
    <property type="match status" value="1"/>
</dbReference>
<dbReference type="Proteomes" id="UP001165289">
    <property type="component" value="Unassembled WGS sequence"/>
</dbReference>
<feature type="domain" description="PHD-type" evidence="6">
    <location>
        <begin position="246"/>
        <end position="305"/>
    </location>
</feature>
<evidence type="ECO:0000256" key="5">
    <source>
        <dbReference type="SAM" id="MobiDB-lite"/>
    </source>
</evidence>
<organism evidence="8 9">
    <name type="scientific">Oopsacas minuta</name>
    <dbReference type="NCBI Taxonomy" id="111878"/>
    <lineage>
        <taxon>Eukaryota</taxon>
        <taxon>Metazoa</taxon>
        <taxon>Porifera</taxon>
        <taxon>Hexactinellida</taxon>
        <taxon>Hexasterophora</taxon>
        <taxon>Lyssacinosida</taxon>
        <taxon>Leucopsacidae</taxon>
        <taxon>Oopsacas</taxon>
    </lineage>
</organism>
<dbReference type="PANTHER" id="PTHR12360:SF12">
    <property type="entry name" value="TRANSCRIPTIONAL REPRESSOR NF-X1"/>
    <property type="match status" value="1"/>
</dbReference>
<evidence type="ECO:0000313" key="9">
    <source>
        <dbReference type="Proteomes" id="UP001165289"/>
    </source>
</evidence>
<dbReference type="Gene3D" id="3.30.40.10">
    <property type="entry name" value="Zinc/RING finger domain, C3HC4 (zinc finger)"/>
    <property type="match status" value="1"/>
</dbReference>
<evidence type="ECO:0000256" key="3">
    <source>
        <dbReference type="ARBA" id="ARBA00022833"/>
    </source>
</evidence>
<dbReference type="PANTHER" id="PTHR12360">
    <property type="entry name" value="NUCLEAR TRANSCRIPTION FACTOR, X-BOX BINDING 1 NFX1"/>
    <property type="match status" value="1"/>
</dbReference>
<keyword evidence="9" id="KW-1185">Reference proteome</keyword>
<keyword evidence="3" id="KW-0862">Zinc</keyword>
<dbReference type="InterPro" id="IPR001841">
    <property type="entry name" value="Znf_RING"/>
</dbReference>
<feature type="region of interest" description="Disordered" evidence="5">
    <location>
        <begin position="1"/>
        <end position="25"/>
    </location>
</feature>
<comment type="caution">
    <text evidence="8">The sequence shown here is derived from an EMBL/GenBank/DDBJ whole genome shotgun (WGS) entry which is preliminary data.</text>
</comment>
<dbReference type="AlphaFoldDB" id="A0AAV7JL90"/>
<dbReference type="GO" id="GO:0000981">
    <property type="term" value="F:DNA-binding transcription factor activity, RNA polymerase II-specific"/>
    <property type="evidence" value="ECO:0007669"/>
    <property type="project" value="TreeGrafter"/>
</dbReference>
<dbReference type="GO" id="GO:0000122">
    <property type="term" value="P:negative regulation of transcription by RNA polymerase II"/>
    <property type="evidence" value="ECO:0007669"/>
    <property type="project" value="TreeGrafter"/>
</dbReference>
<keyword evidence="1" id="KW-0479">Metal-binding</keyword>
<feature type="compositionally biased region" description="Gly residues" evidence="5">
    <location>
        <begin position="116"/>
        <end position="126"/>
    </location>
</feature>
<protein>
    <submittedName>
        <fullName evidence="8">Transcriptional repressor NF-X1</fullName>
    </submittedName>
</protein>
<feature type="domain" description="RING-type" evidence="7">
    <location>
        <begin position="249"/>
        <end position="303"/>
    </location>
</feature>
<proteinExistence type="predicted"/>
<sequence>MATFSDGTEPPPINTEFKPTRGSRHTGIEQHKATNEYSSNCIYAGPQSHVYNNRIDYYHNDHYGDNYNDYYGNNNYNDYYGNNNHNDYYRDNKYNGNDVYEQYSQYSGENVYATSHGGGYNGGGERGGTRGRKPRGRRGRGTKWRTVEGARFVIEREVHPDQLEWGVNEADSPKKNAKKKWRKEHWEDRQFSNRRNSNRGNWRNTRERFVSDFTPRGRHEDIEWSERIKGATVQTEELTQQIVDLSYECVVCCEIVEHKQSVWSCQECYQLFHLSCVVKWATAPNSLADCDHPENGWKCPTCRHTHLQVPDKYICFCGEVSAYMYSTIILLIKGIALHI</sequence>
<reference evidence="8 9" key="1">
    <citation type="journal article" date="2023" name="BMC Biol.">
        <title>The compact genome of the sponge Oopsacas minuta (Hexactinellida) is lacking key metazoan core genes.</title>
        <authorList>
            <person name="Santini S."/>
            <person name="Schenkelaars Q."/>
            <person name="Jourda C."/>
            <person name="Duchesne M."/>
            <person name="Belahbib H."/>
            <person name="Rocher C."/>
            <person name="Selva M."/>
            <person name="Riesgo A."/>
            <person name="Vervoort M."/>
            <person name="Leys S.P."/>
            <person name="Kodjabachian L."/>
            <person name="Le Bivic A."/>
            <person name="Borchiellini C."/>
            <person name="Claverie J.M."/>
            <person name="Renard E."/>
        </authorList>
    </citation>
    <scope>NUCLEOTIDE SEQUENCE [LARGE SCALE GENOMIC DNA]</scope>
    <source>
        <strain evidence="8">SPO-2</strain>
    </source>
</reference>
<dbReference type="GO" id="GO:0000977">
    <property type="term" value="F:RNA polymerase II transcription regulatory region sequence-specific DNA binding"/>
    <property type="evidence" value="ECO:0007669"/>
    <property type="project" value="TreeGrafter"/>
</dbReference>
<evidence type="ECO:0000259" key="7">
    <source>
        <dbReference type="PROSITE" id="PS50089"/>
    </source>
</evidence>
<dbReference type="InterPro" id="IPR013083">
    <property type="entry name" value="Znf_RING/FYVE/PHD"/>
</dbReference>